<feature type="chain" id="PRO_5012430290" description="Alginate export domain-containing protein" evidence="1">
    <location>
        <begin position="20"/>
        <end position="700"/>
    </location>
</feature>
<reference evidence="2 3" key="1">
    <citation type="journal article" date="2016" name="Environ. Microbiol.">
        <title>Genomic resolution of a cold subsurface aquifer community provides metabolic insights for novel microbes adapted to high CO concentrations.</title>
        <authorList>
            <person name="Probst A.J."/>
            <person name="Castelle C.J."/>
            <person name="Singh A."/>
            <person name="Brown C.T."/>
            <person name="Anantharaman K."/>
            <person name="Sharon I."/>
            <person name="Hug L.A."/>
            <person name="Burstein D."/>
            <person name="Emerson J.B."/>
            <person name="Thomas B.C."/>
            <person name="Banfield J.F."/>
        </authorList>
    </citation>
    <scope>NUCLEOTIDE SEQUENCE [LARGE SCALE GENOMIC DNA]</scope>
    <source>
        <strain evidence="2">CG1_02_38_46</strain>
    </source>
</reference>
<protein>
    <recommendedName>
        <fullName evidence="4">Alginate export domain-containing protein</fullName>
    </recommendedName>
</protein>
<evidence type="ECO:0008006" key="4">
    <source>
        <dbReference type="Google" id="ProtNLM"/>
    </source>
</evidence>
<dbReference type="EMBL" id="MNUO01000117">
    <property type="protein sequence ID" value="OIN95996.1"/>
    <property type="molecule type" value="Genomic_DNA"/>
</dbReference>
<dbReference type="Proteomes" id="UP000182278">
    <property type="component" value="Unassembled WGS sequence"/>
</dbReference>
<sequence length="700" mass="82183">MNKFPIFLLIFFLSFPLFAQENYKNEFYIGRGYQKISWADKYKNREMTLAVGVKWWYSDYFYYPLFTSYTLKRTSLPSIRCTINWPKHRFCYFFAQTSSPYATPAYGKTLQATNNTYLNAFYLDRNFKSNWCDFYLGLSFINHHKDVGNIDENSLDGNIPDTSPSRIYIWIFDDYPDDTDSGAVFYGGELYINGNFYKKIDPTTTSHGGSGSVVGNVAYVQGYQYLYYYIDLTSYPYLDMKKIEVVLDLANDYKVELRGWRADRGYFPYPYITLQAEGNVKDYSNRGRKSMTYGVVAGNRIYGVNLNGKILGVNFKTEYCFSQTFRKFPHKYGERFKEEASIFYFRGERKFGKFLVGGDYFYTQPMYKSGIDGYCINDGYNIQGAYPYTSTVYFYYNDPNWFHRIPGWEDDFLSDLKGPRWSSVGLDRNNNTSTPDDMESDGKPDYLYDLDLKGYGIFLGYDLLKNLNVRLDYDDFKKITTDEITRQIGGLVKYNLEIPKYGSINLEGNLKKIEDTIRNPVGGANLLDYRDSIRGTAGANAKFSFPQAKNISFNLKCLSDHNFQLDRNNYLTWFGLIFRVNFDLLPRKLCFIPFYKLLIEDGYTSTYMLKLQYKIFEKTSLNIGTSVKAFINPFDSYDDYRHNYFEFQILSKAAQWQLIIGYEIINESYLINPSRNNVKRNIWFGVYTDPRCWFNFRKDF</sequence>
<comment type="caution">
    <text evidence="2">The sequence shown here is derived from an EMBL/GenBank/DDBJ whole genome shotgun (WGS) entry which is preliminary data.</text>
</comment>
<name>A0A1J4SBE7_9BACT</name>
<evidence type="ECO:0000313" key="3">
    <source>
        <dbReference type="Proteomes" id="UP000182278"/>
    </source>
</evidence>
<feature type="signal peptide" evidence="1">
    <location>
        <begin position="1"/>
        <end position="19"/>
    </location>
</feature>
<proteinExistence type="predicted"/>
<evidence type="ECO:0000313" key="2">
    <source>
        <dbReference type="EMBL" id="OIN95996.1"/>
    </source>
</evidence>
<dbReference type="AlphaFoldDB" id="A0A1J4SBE7"/>
<gene>
    <name evidence="2" type="ORF">AUJ66_07705</name>
</gene>
<accession>A0A1J4SBE7</accession>
<evidence type="ECO:0000256" key="1">
    <source>
        <dbReference type="SAM" id="SignalP"/>
    </source>
</evidence>
<keyword evidence="1" id="KW-0732">Signal</keyword>
<organism evidence="2 3">
    <name type="scientific">Candidatus Desantisbacteria bacterium CG1_02_38_46</name>
    <dbReference type="NCBI Taxonomy" id="1817893"/>
    <lineage>
        <taxon>Bacteria</taxon>
        <taxon>Candidatus Desantisiibacteriota</taxon>
    </lineage>
</organism>
<dbReference type="STRING" id="1817893.AUJ66_07705"/>